<sequence>MSKAKLSRKKFIGLGLGSVGASVIAGCGGGGGSAGNGGATTVGAAPEAGPKVGKGQAIVKESEVAPNSAFPFTDADTGQQSVLVRLQNGDLVAYSAVCTHQACAVAYRDGKLACPCHGSVFDPAAGAAVLNGPANRPLPEVPIRVEGEEVRRA</sequence>
<keyword evidence="4" id="KW-0479">Metal-binding</keyword>
<evidence type="ECO:0000256" key="1">
    <source>
        <dbReference type="ARBA" id="ARBA00002494"/>
    </source>
</evidence>
<dbReference type="InterPro" id="IPR017941">
    <property type="entry name" value="Rieske_2Fe-2S"/>
</dbReference>
<gene>
    <name evidence="11" type="ORF">GBA65_21645</name>
</gene>
<organism evidence="11 12">
    <name type="scientific">Rubrobacter marinus</name>
    <dbReference type="NCBI Taxonomy" id="2653852"/>
    <lineage>
        <taxon>Bacteria</taxon>
        <taxon>Bacillati</taxon>
        <taxon>Actinomycetota</taxon>
        <taxon>Rubrobacteria</taxon>
        <taxon>Rubrobacterales</taxon>
        <taxon>Rubrobacteraceae</taxon>
        <taxon>Rubrobacter</taxon>
    </lineage>
</organism>
<dbReference type="Pfam" id="PF00355">
    <property type="entry name" value="Rieske"/>
    <property type="match status" value="1"/>
</dbReference>
<feature type="domain" description="Rieske" evidence="10">
    <location>
        <begin position="56"/>
        <end position="152"/>
    </location>
</feature>
<evidence type="ECO:0000313" key="11">
    <source>
        <dbReference type="EMBL" id="QIN81048.1"/>
    </source>
</evidence>
<keyword evidence="12" id="KW-1185">Reference proteome</keyword>
<evidence type="ECO:0000256" key="7">
    <source>
        <dbReference type="ARBA" id="ARBA00023157"/>
    </source>
</evidence>
<dbReference type="GO" id="GO:0016020">
    <property type="term" value="C:membrane"/>
    <property type="evidence" value="ECO:0007669"/>
    <property type="project" value="InterPro"/>
</dbReference>
<dbReference type="InterPro" id="IPR005805">
    <property type="entry name" value="Rieske_Fe-S_prot_C"/>
</dbReference>
<evidence type="ECO:0000256" key="4">
    <source>
        <dbReference type="ARBA" id="ARBA00022723"/>
    </source>
</evidence>
<evidence type="ECO:0000256" key="6">
    <source>
        <dbReference type="ARBA" id="ARBA00023014"/>
    </source>
</evidence>
<dbReference type="PROSITE" id="PS51257">
    <property type="entry name" value="PROKAR_LIPOPROTEIN"/>
    <property type="match status" value="1"/>
</dbReference>
<dbReference type="PROSITE" id="PS51296">
    <property type="entry name" value="RIESKE"/>
    <property type="match status" value="1"/>
</dbReference>
<keyword evidence="3" id="KW-0001">2Fe-2S</keyword>
<dbReference type="EMBL" id="CP045122">
    <property type="protein sequence ID" value="QIN81048.1"/>
    <property type="molecule type" value="Genomic_DNA"/>
</dbReference>
<accession>A0A6G8Q3M1</accession>
<evidence type="ECO:0000256" key="8">
    <source>
        <dbReference type="ARBA" id="ARBA00029586"/>
    </source>
</evidence>
<dbReference type="CDD" id="cd03467">
    <property type="entry name" value="Rieske"/>
    <property type="match status" value="1"/>
</dbReference>
<dbReference type="InterPro" id="IPR014349">
    <property type="entry name" value="Rieske_Fe-S_prot"/>
</dbReference>
<keyword evidence="11" id="KW-0614">Plasmid</keyword>
<dbReference type="InterPro" id="IPR036922">
    <property type="entry name" value="Rieske_2Fe-2S_sf"/>
</dbReference>
<keyword evidence="5" id="KW-0408">Iron</keyword>
<dbReference type="GO" id="GO:0046872">
    <property type="term" value="F:metal ion binding"/>
    <property type="evidence" value="ECO:0007669"/>
    <property type="project" value="UniProtKB-KW"/>
</dbReference>
<dbReference type="RefSeq" id="WP_166398759.1">
    <property type="nucleotide sequence ID" value="NZ_CP045122.1"/>
</dbReference>
<dbReference type="KEGG" id="rmar:GBA65_21645"/>
<keyword evidence="6" id="KW-0411">Iron-sulfur</keyword>
<geneLocation type="plasmid" evidence="11 12">
    <name>unnamed1</name>
</geneLocation>
<evidence type="ECO:0000256" key="3">
    <source>
        <dbReference type="ARBA" id="ARBA00022714"/>
    </source>
</evidence>
<evidence type="ECO:0000259" key="10">
    <source>
        <dbReference type="PROSITE" id="PS51296"/>
    </source>
</evidence>
<reference evidence="11 12" key="1">
    <citation type="submission" date="2019-10" db="EMBL/GenBank/DDBJ databases">
        <title>Rubrobacter sp nov SCSIO 52915 isolated from a deep-sea sediment in the South China Sea.</title>
        <authorList>
            <person name="Chen R.W."/>
        </authorList>
    </citation>
    <scope>NUCLEOTIDE SEQUENCE [LARGE SCALE GENOMIC DNA]</scope>
    <source>
        <strain evidence="11 12">SCSIO 52915</strain>
        <plasmid evidence="11 12">unnamed1</plasmid>
    </source>
</reference>
<dbReference type="GO" id="GO:0004497">
    <property type="term" value="F:monooxygenase activity"/>
    <property type="evidence" value="ECO:0007669"/>
    <property type="project" value="UniProtKB-ARBA"/>
</dbReference>
<name>A0A6G8Q3M1_9ACTN</name>
<dbReference type="AlphaFoldDB" id="A0A6G8Q3M1"/>
<proteinExistence type="predicted"/>
<protein>
    <recommendedName>
        <fullName evidence="2">Cytochrome bc1 complex Rieske iron-sulfur subunit</fullName>
    </recommendedName>
    <alternativeName>
        <fullName evidence="8">Cytochrome bc1 reductase complex subunit QcrA</fullName>
    </alternativeName>
</protein>
<comment type="cofactor">
    <cofactor evidence="9">
        <name>[2Fe-2S] cluster</name>
        <dbReference type="ChEBI" id="CHEBI:190135"/>
    </cofactor>
</comment>
<dbReference type="PANTHER" id="PTHR10134">
    <property type="entry name" value="CYTOCHROME B-C1 COMPLEX SUBUNIT RIESKE, MITOCHONDRIAL"/>
    <property type="match status" value="1"/>
</dbReference>
<evidence type="ECO:0000313" key="12">
    <source>
        <dbReference type="Proteomes" id="UP000502706"/>
    </source>
</evidence>
<dbReference type="SUPFAM" id="SSF50022">
    <property type="entry name" value="ISP domain"/>
    <property type="match status" value="1"/>
</dbReference>
<evidence type="ECO:0000256" key="5">
    <source>
        <dbReference type="ARBA" id="ARBA00023004"/>
    </source>
</evidence>
<dbReference type="GO" id="GO:0016705">
    <property type="term" value="F:oxidoreductase activity, acting on paired donors, with incorporation or reduction of molecular oxygen"/>
    <property type="evidence" value="ECO:0007669"/>
    <property type="project" value="UniProtKB-ARBA"/>
</dbReference>
<dbReference type="PRINTS" id="PR00162">
    <property type="entry name" value="RIESKE"/>
</dbReference>
<comment type="function">
    <text evidence="1">Iron-sulfur subunit of the cytochrome bc1 complex, an essential component of the respiratory electron transport chain required for ATP synthesis. The bc1 complex catalyzes the oxidation of menaquinol and the reduction of cytochrome c in the respiratory chain. The bc1 complex operates through a Q-cycle mechanism that couples electron transfer to generation of the proton gradient that drives ATP synthesis.</text>
</comment>
<dbReference type="Proteomes" id="UP000502706">
    <property type="component" value="Plasmid unnamed1"/>
</dbReference>
<evidence type="ECO:0000256" key="2">
    <source>
        <dbReference type="ARBA" id="ARBA00015816"/>
    </source>
</evidence>
<keyword evidence="7" id="KW-1015">Disulfide bond</keyword>
<dbReference type="Gene3D" id="2.102.10.10">
    <property type="entry name" value="Rieske [2Fe-2S] iron-sulphur domain"/>
    <property type="match status" value="1"/>
</dbReference>
<evidence type="ECO:0000256" key="9">
    <source>
        <dbReference type="ARBA" id="ARBA00034078"/>
    </source>
</evidence>
<dbReference type="GO" id="GO:0051537">
    <property type="term" value="F:2 iron, 2 sulfur cluster binding"/>
    <property type="evidence" value="ECO:0007669"/>
    <property type="project" value="UniProtKB-KW"/>
</dbReference>